<dbReference type="Pfam" id="PF08238">
    <property type="entry name" value="Sel1"/>
    <property type="match status" value="3"/>
</dbReference>
<sequence length="191" mass="20673">MRKLIFCLFILLWSGLAAAELSTGMAAYNNGDMKTAAAEFQKLPQKSGFVLYTLGVIFENGQGVTKDGKAAAEWYRQAAELKSSDKLWAMLSEHNLGVMYAKGEGVPQDYIAAMGWYLKAAESGHAPSQFNLGVMYAKGEGTPVDYAQAKKWLNRAAAAGDKKALELSKTLEKETATKQIAVPLGTVQVVK</sequence>
<accession>A0A1J5SYR9</accession>
<dbReference type="EMBL" id="MLJW01000041">
    <property type="protein sequence ID" value="OIR06740.1"/>
    <property type="molecule type" value="Genomic_DNA"/>
</dbReference>
<dbReference type="SUPFAM" id="SSF81901">
    <property type="entry name" value="HCP-like"/>
    <property type="match status" value="1"/>
</dbReference>
<dbReference type="EC" id="3.5.2.6" evidence="1"/>
<protein>
    <submittedName>
        <fullName evidence="1">Beta-lactamase HcpA</fullName>
        <ecNumber evidence="1">3.5.2.6</ecNumber>
    </submittedName>
</protein>
<proteinExistence type="predicted"/>
<name>A0A1J5SYR9_9ZZZZ</name>
<dbReference type="InterPro" id="IPR006597">
    <property type="entry name" value="Sel1-like"/>
</dbReference>
<evidence type="ECO:0000313" key="1">
    <source>
        <dbReference type="EMBL" id="OIR06740.1"/>
    </source>
</evidence>
<dbReference type="SMART" id="SM00671">
    <property type="entry name" value="SEL1"/>
    <property type="match status" value="3"/>
</dbReference>
<dbReference type="InterPro" id="IPR052945">
    <property type="entry name" value="Mitotic_Regulator"/>
</dbReference>
<gene>
    <name evidence="1" type="primary">hcpA</name>
    <name evidence="1" type="ORF">GALL_109880</name>
</gene>
<dbReference type="InterPro" id="IPR011990">
    <property type="entry name" value="TPR-like_helical_dom_sf"/>
</dbReference>
<dbReference type="PANTHER" id="PTHR43628:SF1">
    <property type="entry name" value="CHITIN SYNTHASE REGULATORY FACTOR 2-RELATED"/>
    <property type="match status" value="1"/>
</dbReference>
<keyword evidence="1" id="KW-0378">Hydrolase</keyword>
<reference evidence="1" key="1">
    <citation type="submission" date="2016-10" db="EMBL/GenBank/DDBJ databases">
        <title>Sequence of Gallionella enrichment culture.</title>
        <authorList>
            <person name="Poehlein A."/>
            <person name="Muehling M."/>
            <person name="Daniel R."/>
        </authorList>
    </citation>
    <scope>NUCLEOTIDE SEQUENCE</scope>
</reference>
<dbReference type="GO" id="GO:0008800">
    <property type="term" value="F:beta-lactamase activity"/>
    <property type="evidence" value="ECO:0007669"/>
    <property type="project" value="UniProtKB-EC"/>
</dbReference>
<dbReference type="AlphaFoldDB" id="A0A1J5SYR9"/>
<dbReference type="Gene3D" id="1.25.40.10">
    <property type="entry name" value="Tetratricopeptide repeat domain"/>
    <property type="match status" value="1"/>
</dbReference>
<dbReference type="PANTHER" id="PTHR43628">
    <property type="entry name" value="ACTIVATOR OF C KINASE PROTEIN 1-RELATED"/>
    <property type="match status" value="1"/>
</dbReference>
<organism evidence="1">
    <name type="scientific">mine drainage metagenome</name>
    <dbReference type="NCBI Taxonomy" id="410659"/>
    <lineage>
        <taxon>unclassified sequences</taxon>
        <taxon>metagenomes</taxon>
        <taxon>ecological metagenomes</taxon>
    </lineage>
</organism>
<comment type="caution">
    <text evidence="1">The sequence shown here is derived from an EMBL/GenBank/DDBJ whole genome shotgun (WGS) entry which is preliminary data.</text>
</comment>